<comment type="caution">
    <text evidence="4">The sequence shown here is derived from an EMBL/GenBank/DDBJ whole genome shotgun (WGS) entry which is preliminary data.</text>
</comment>
<keyword evidence="2" id="KW-1133">Transmembrane helix</keyword>
<dbReference type="EMBL" id="QLUW01000001">
    <property type="protein sequence ID" value="RAP78466.1"/>
    <property type="molecule type" value="Genomic_DNA"/>
</dbReference>
<feature type="transmembrane region" description="Helical" evidence="2">
    <location>
        <begin position="20"/>
        <end position="39"/>
    </location>
</feature>
<evidence type="ECO:0000313" key="4">
    <source>
        <dbReference type="EMBL" id="RAP78466.1"/>
    </source>
</evidence>
<evidence type="ECO:0000256" key="2">
    <source>
        <dbReference type="SAM" id="Phobius"/>
    </source>
</evidence>
<dbReference type="InterPro" id="IPR011006">
    <property type="entry name" value="CheY-like_superfamily"/>
</dbReference>
<evidence type="ECO:0000313" key="5">
    <source>
        <dbReference type="Proteomes" id="UP000249260"/>
    </source>
</evidence>
<accession>A0A328UES5</accession>
<sequence>MSDFQSFGDTAKGLSKNPLGIIALFIVLVYGFASLIIVFSNSLTTQERLPIIYFLVCFPVLVLGVFAWLVSRHTGKLYSPSDYRDEHNFIRVASALTEATIRRQLKDNKMDINKLPDNIPDKIAGAIKAAAPNSSASSSLWHKRILWVDDNPDNNIMERKAFEELGLKFSIAKSTNEALDMLRYNKFAAIISDMGRLEGPREGYVLLESTRKMGNLTPFFIYAGSNLPEHKREALEKGAQGSTNNLQELFVSVNKAIIDGATIR</sequence>
<protein>
    <submittedName>
        <fullName evidence="4">Response regulator</fullName>
    </submittedName>
</protein>
<evidence type="ECO:0000259" key="3">
    <source>
        <dbReference type="PROSITE" id="PS50110"/>
    </source>
</evidence>
<keyword evidence="5" id="KW-1185">Reference proteome</keyword>
<keyword evidence="2" id="KW-0812">Transmembrane</keyword>
<dbReference type="AlphaFoldDB" id="A0A328UES5"/>
<dbReference type="CDD" id="cd00156">
    <property type="entry name" value="REC"/>
    <property type="match status" value="1"/>
</dbReference>
<keyword evidence="1" id="KW-0597">Phosphoprotein</keyword>
<evidence type="ECO:0000256" key="1">
    <source>
        <dbReference type="PROSITE-ProRule" id="PRU00169"/>
    </source>
</evidence>
<dbReference type="PROSITE" id="PS50110">
    <property type="entry name" value="RESPONSE_REGULATORY"/>
    <property type="match status" value="1"/>
</dbReference>
<dbReference type="OrthoDB" id="9182830at2"/>
<dbReference type="Gene3D" id="3.40.50.2300">
    <property type="match status" value="1"/>
</dbReference>
<feature type="transmembrane region" description="Helical" evidence="2">
    <location>
        <begin position="51"/>
        <end position="70"/>
    </location>
</feature>
<dbReference type="RefSeq" id="WP_112881589.1">
    <property type="nucleotide sequence ID" value="NZ_QLUW01000001.1"/>
</dbReference>
<dbReference type="Proteomes" id="UP000249260">
    <property type="component" value="Unassembled WGS sequence"/>
</dbReference>
<organism evidence="4 5">
    <name type="scientific">Paenibacillus montanisoli</name>
    <dbReference type="NCBI Taxonomy" id="2081970"/>
    <lineage>
        <taxon>Bacteria</taxon>
        <taxon>Bacillati</taxon>
        <taxon>Bacillota</taxon>
        <taxon>Bacilli</taxon>
        <taxon>Bacillales</taxon>
        <taxon>Paenibacillaceae</taxon>
        <taxon>Paenibacillus</taxon>
    </lineage>
</organism>
<keyword evidence="2" id="KW-0472">Membrane</keyword>
<feature type="domain" description="Response regulatory" evidence="3">
    <location>
        <begin position="144"/>
        <end position="257"/>
    </location>
</feature>
<dbReference type="GO" id="GO:0000160">
    <property type="term" value="P:phosphorelay signal transduction system"/>
    <property type="evidence" value="ECO:0007669"/>
    <property type="project" value="InterPro"/>
</dbReference>
<proteinExistence type="predicted"/>
<dbReference type="InterPro" id="IPR001789">
    <property type="entry name" value="Sig_transdc_resp-reg_receiver"/>
</dbReference>
<dbReference type="SUPFAM" id="SSF52172">
    <property type="entry name" value="CheY-like"/>
    <property type="match status" value="1"/>
</dbReference>
<reference evidence="4 5" key="1">
    <citation type="submission" date="2018-06" db="EMBL/GenBank/DDBJ databases">
        <title>Paenibacillus montanisoli sp. nov., isolated from mountain area soil.</title>
        <authorList>
            <person name="Wu M."/>
        </authorList>
    </citation>
    <scope>NUCLEOTIDE SEQUENCE [LARGE SCALE GENOMIC DNA]</scope>
    <source>
        <strain evidence="4 5">RA17</strain>
    </source>
</reference>
<gene>
    <name evidence="4" type="ORF">DL346_08610</name>
</gene>
<name>A0A328UES5_9BACL</name>
<feature type="modified residue" description="4-aspartylphosphate" evidence="1">
    <location>
        <position position="193"/>
    </location>
</feature>